<dbReference type="InterPro" id="IPR027417">
    <property type="entry name" value="P-loop_NTPase"/>
</dbReference>
<reference evidence="9 10" key="1">
    <citation type="submission" date="2016-12" db="EMBL/GenBank/DDBJ databases">
        <title>The draft genome sequence of Actinophytocola xinjiangensis.</title>
        <authorList>
            <person name="Wang W."/>
            <person name="Yuan L."/>
        </authorList>
    </citation>
    <scope>NUCLEOTIDE SEQUENCE [LARGE SCALE GENOMIC DNA]</scope>
    <source>
        <strain evidence="9 10">CGMCC 4.4663</strain>
    </source>
</reference>
<evidence type="ECO:0000256" key="3">
    <source>
        <dbReference type="ARBA" id="ARBA00022598"/>
    </source>
</evidence>
<dbReference type="CDD" id="cd00477">
    <property type="entry name" value="FTHFS"/>
    <property type="match status" value="1"/>
</dbReference>
<dbReference type="InterPro" id="IPR000559">
    <property type="entry name" value="Formate_THF_ligase"/>
</dbReference>
<dbReference type="GO" id="GO:0005524">
    <property type="term" value="F:ATP binding"/>
    <property type="evidence" value="ECO:0007669"/>
    <property type="project" value="UniProtKB-UniRule"/>
</dbReference>
<dbReference type="Gene3D" id="3.30.1510.10">
    <property type="entry name" value="Domain 2, N(10)-formyltetrahydrofolate synthetase"/>
    <property type="match status" value="1"/>
</dbReference>
<keyword evidence="5 8" id="KW-0067">ATP-binding</keyword>
<dbReference type="GO" id="GO:0004329">
    <property type="term" value="F:formate-tetrahydrofolate ligase activity"/>
    <property type="evidence" value="ECO:0007669"/>
    <property type="project" value="UniProtKB-UniRule"/>
</dbReference>
<dbReference type="EMBL" id="MSIF01000023">
    <property type="protein sequence ID" value="OLF06149.1"/>
    <property type="molecule type" value="Genomic_DNA"/>
</dbReference>
<dbReference type="EC" id="6.3.4.3" evidence="8"/>
<name>A0A7Z0WH57_9PSEU</name>
<dbReference type="Gene3D" id="3.40.50.300">
    <property type="entry name" value="P-loop containing nucleotide triphosphate hydrolases"/>
    <property type="match status" value="1"/>
</dbReference>
<keyword evidence="10" id="KW-1185">Reference proteome</keyword>
<evidence type="ECO:0000256" key="4">
    <source>
        <dbReference type="ARBA" id="ARBA00022741"/>
    </source>
</evidence>
<evidence type="ECO:0000256" key="2">
    <source>
        <dbReference type="ARBA" id="ARBA00022563"/>
    </source>
</evidence>
<dbReference type="UniPathway" id="UPA00193"/>
<dbReference type="SUPFAM" id="SSF52540">
    <property type="entry name" value="P-loop containing nucleoside triphosphate hydrolases"/>
    <property type="match status" value="1"/>
</dbReference>
<evidence type="ECO:0000313" key="10">
    <source>
        <dbReference type="Proteomes" id="UP000185696"/>
    </source>
</evidence>
<dbReference type="RefSeq" id="WP_075136958.1">
    <property type="nucleotide sequence ID" value="NZ_MSIF01000023.1"/>
</dbReference>
<feature type="binding site" evidence="8">
    <location>
        <begin position="67"/>
        <end position="74"/>
    </location>
    <ligand>
        <name>ATP</name>
        <dbReference type="ChEBI" id="CHEBI:30616"/>
    </ligand>
</feature>
<accession>A0A7Z0WH57</accession>
<dbReference type="HAMAP" id="MF_01543">
    <property type="entry name" value="FTHFS"/>
    <property type="match status" value="1"/>
</dbReference>
<keyword evidence="3 8" id="KW-0436">Ligase</keyword>
<evidence type="ECO:0000256" key="8">
    <source>
        <dbReference type="HAMAP-Rule" id="MF_01543"/>
    </source>
</evidence>
<keyword evidence="4 8" id="KW-0547">Nucleotide-binding</keyword>
<comment type="pathway">
    <text evidence="1 8">One-carbon metabolism; tetrahydrofolate interconversion.</text>
</comment>
<dbReference type="FunFam" id="3.10.410.10:FF:000001">
    <property type="entry name" value="Putative formate--tetrahydrofolate ligase"/>
    <property type="match status" value="1"/>
</dbReference>
<proteinExistence type="inferred from homology"/>
<dbReference type="GO" id="GO:0035999">
    <property type="term" value="P:tetrahydrofolate interconversion"/>
    <property type="evidence" value="ECO:0007669"/>
    <property type="project" value="UniProtKB-UniRule"/>
</dbReference>
<organism evidence="9 10">
    <name type="scientific">Actinophytocola xinjiangensis</name>
    <dbReference type="NCBI Taxonomy" id="485602"/>
    <lineage>
        <taxon>Bacteria</taxon>
        <taxon>Bacillati</taxon>
        <taxon>Actinomycetota</taxon>
        <taxon>Actinomycetes</taxon>
        <taxon>Pseudonocardiales</taxon>
        <taxon>Pseudonocardiaceae</taxon>
    </lineage>
</organism>
<dbReference type="PROSITE" id="PS00721">
    <property type="entry name" value="FTHFS_1"/>
    <property type="match status" value="1"/>
</dbReference>
<comment type="caution">
    <text evidence="9">The sequence shown here is derived from an EMBL/GenBank/DDBJ whole genome shotgun (WGS) entry which is preliminary data.</text>
</comment>
<gene>
    <name evidence="8" type="primary">fhs</name>
    <name evidence="9" type="ORF">BLA60_32955</name>
</gene>
<protein>
    <recommendedName>
        <fullName evidence="8">Formate--tetrahydrofolate ligase</fullName>
        <ecNumber evidence="8">6.3.4.3</ecNumber>
    </recommendedName>
    <alternativeName>
        <fullName evidence="8">Formyltetrahydrofolate synthetase</fullName>
        <shortName evidence="8">FHS</shortName>
        <shortName evidence="8">FTHFS</shortName>
    </alternativeName>
</protein>
<comment type="similarity">
    <text evidence="7 8">Belongs to the formate--tetrahydrofolate ligase family.</text>
</comment>
<dbReference type="OrthoDB" id="9761733at2"/>
<dbReference type="FunFam" id="3.30.1510.10:FF:000001">
    <property type="entry name" value="Formate--tetrahydrofolate ligase"/>
    <property type="match status" value="1"/>
</dbReference>
<dbReference type="Proteomes" id="UP000185696">
    <property type="component" value="Unassembled WGS sequence"/>
</dbReference>
<evidence type="ECO:0000256" key="7">
    <source>
        <dbReference type="ARBA" id="ARBA00061363"/>
    </source>
</evidence>
<dbReference type="Gene3D" id="3.10.410.10">
    <property type="entry name" value="Formyltetrahydrofolate synthetase, domain 3"/>
    <property type="match status" value="1"/>
</dbReference>
<dbReference type="Pfam" id="PF01268">
    <property type="entry name" value="FTHFS"/>
    <property type="match status" value="1"/>
</dbReference>
<sequence length="565" mass="59365">MAFPSDLEIARGAKLKPIEEIAADMGLPPAVLEPYGRDVMKVDLEAAELLGDAPKAKYVLVSAITPTPLGEGKTTTTVGLGQGFKHLGKRATIAIRQPSMGPTLGIKGGAAGGGYAQVVPMELLNLHLTGDMHAVTAAHNLLATMVDNHLHQGNKLGLDIDSITWRRVIDLNDRALRNVVVGLGPKADGVTRQTGFDITAASEVMAALALTTGLADLRSRLARIVVGYTRSGEPVTAEQLDTAGAMTVLLREAIKPNLMQTLENTPVLVHCGPFGNIATGNSSVVADLIGIRCGDYLITEAGFGADMGAERFFNIKCRVSGQAPDAAVLVATVRALKAHSGKFRIVAGKPLPEDLLAENPDDVHAGAANLRKQIENIRLHGVSPVVAINAFPTDHPSEHAAIREVAESMGARVAVSTHFTDGGAGATELAEAVAEAADEPTEFRLLYPSAAPLREKINAIATKVYGADDVSYSPTARRQLDTYERNGFGDLPICVAKTHLSISSDPKLLGAPTGWTLPVREVRASVGAGFVYPICGDMRTMPGLGSSPAATRIDFDDDGEIVGLS</sequence>
<dbReference type="AlphaFoldDB" id="A0A7Z0WH57"/>
<evidence type="ECO:0000313" key="9">
    <source>
        <dbReference type="EMBL" id="OLF06149.1"/>
    </source>
</evidence>
<evidence type="ECO:0000256" key="5">
    <source>
        <dbReference type="ARBA" id="ARBA00022840"/>
    </source>
</evidence>
<evidence type="ECO:0000256" key="1">
    <source>
        <dbReference type="ARBA" id="ARBA00004777"/>
    </source>
</evidence>
<keyword evidence="2 8" id="KW-0554">One-carbon metabolism</keyword>
<dbReference type="NCBIfam" id="NF010030">
    <property type="entry name" value="PRK13505.1"/>
    <property type="match status" value="1"/>
</dbReference>
<dbReference type="PROSITE" id="PS00722">
    <property type="entry name" value="FTHFS_2"/>
    <property type="match status" value="1"/>
</dbReference>
<dbReference type="InterPro" id="IPR020628">
    <property type="entry name" value="Formate_THF_ligase_CS"/>
</dbReference>
<comment type="catalytic activity">
    <reaction evidence="6 8">
        <text>(6S)-5,6,7,8-tetrahydrofolate + formate + ATP = (6R)-10-formyltetrahydrofolate + ADP + phosphate</text>
        <dbReference type="Rhea" id="RHEA:20221"/>
        <dbReference type="ChEBI" id="CHEBI:15740"/>
        <dbReference type="ChEBI" id="CHEBI:30616"/>
        <dbReference type="ChEBI" id="CHEBI:43474"/>
        <dbReference type="ChEBI" id="CHEBI:57453"/>
        <dbReference type="ChEBI" id="CHEBI:195366"/>
        <dbReference type="ChEBI" id="CHEBI:456216"/>
        <dbReference type="EC" id="6.3.4.3"/>
    </reaction>
</comment>
<evidence type="ECO:0000256" key="6">
    <source>
        <dbReference type="ARBA" id="ARBA00049033"/>
    </source>
</evidence>